<dbReference type="EMBL" id="ML208425">
    <property type="protein sequence ID" value="TFK65823.1"/>
    <property type="molecule type" value="Genomic_DNA"/>
</dbReference>
<reference evidence="1 2" key="1">
    <citation type="journal article" date="2019" name="Nat. Ecol. Evol.">
        <title>Megaphylogeny resolves global patterns of mushroom evolution.</title>
        <authorList>
            <person name="Varga T."/>
            <person name="Krizsan K."/>
            <person name="Foldi C."/>
            <person name="Dima B."/>
            <person name="Sanchez-Garcia M."/>
            <person name="Sanchez-Ramirez S."/>
            <person name="Szollosi G.J."/>
            <person name="Szarkandi J.G."/>
            <person name="Papp V."/>
            <person name="Albert L."/>
            <person name="Andreopoulos W."/>
            <person name="Angelini C."/>
            <person name="Antonin V."/>
            <person name="Barry K.W."/>
            <person name="Bougher N.L."/>
            <person name="Buchanan P."/>
            <person name="Buyck B."/>
            <person name="Bense V."/>
            <person name="Catcheside P."/>
            <person name="Chovatia M."/>
            <person name="Cooper J."/>
            <person name="Damon W."/>
            <person name="Desjardin D."/>
            <person name="Finy P."/>
            <person name="Geml J."/>
            <person name="Haridas S."/>
            <person name="Hughes K."/>
            <person name="Justo A."/>
            <person name="Karasinski D."/>
            <person name="Kautmanova I."/>
            <person name="Kiss B."/>
            <person name="Kocsube S."/>
            <person name="Kotiranta H."/>
            <person name="LaButti K.M."/>
            <person name="Lechner B.E."/>
            <person name="Liimatainen K."/>
            <person name="Lipzen A."/>
            <person name="Lukacs Z."/>
            <person name="Mihaltcheva S."/>
            <person name="Morgado L.N."/>
            <person name="Niskanen T."/>
            <person name="Noordeloos M.E."/>
            <person name="Ohm R.A."/>
            <person name="Ortiz-Santana B."/>
            <person name="Ovrebo C."/>
            <person name="Racz N."/>
            <person name="Riley R."/>
            <person name="Savchenko A."/>
            <person name="Shiryaev A."/>
            <person name="Soop K."/>
            <person name="Spirin V."/>
            <person name="Szebenyi C."/>
            <person name="Tomsovsky M."/>
            <person name="Tulloss R.E."/>
            <person name="Uehling J."/>
            <person name="Grigoriev I.V."/>
            <person name="Vagvolgyi C."/>
            <person name="Papp T."/>
            <person name="Martin F.M."/>
            <person name="Miettinen O."/>
            <person name="Hibbett D.S."/>
            <person name="Nagy L.G."/>
        </authorList>
    </citation>
    <scope>NUCLEOTIDE SEQUENCE [LARGE SCALE GENOMIC DNA]</scope>
    <source>
        <strain evidence="1 2">NL-1719</strain>
    </source>
</reference>
<dbReference type="Proteomes" id="UP000308600">
    <property type="component" value="Unassembled WGS sequence"/>
</dbReference>
<accession>A0ACD3AIU2</accession>
<organism evidence="1 2">
    <name type="scientific">Pluteus cervinus</name>
    <dbReference type="NCBI Taxonomy" id="181527"/>
    <lineage>
        <taxon>Eukaryota</taxon>
        <taxon>Fungi</taxon>
        <taxon>Dikarya</taxon>
        <taxon>Basidiomycota</taxon>
        <taxon>Agaricomycotina</taxon>
        <taxon>Agaricomycetes</taxon>
        <taxon>Agaricomycetidae</taxon>
        <taxon>Agaricales</taxon>
        <taxon>Pluteineae</taxon>
        <taxon>Pluteaceae</taxon>
        <taxon>Pluteus</taxon>
    </lineage>
</organism>
<gene>
    <name evidence="1" type="ORF">BDN72DRAFT_179293</name>
</gene>
<name>A0ACD3AIU2_9AGAR</name>
<keyword evidence="2" id="KW-1185">Reference proteome</keyword>
<evidence type="ECO:0000313" key="2">
    <source>
        <dbReference type="Proteomes" id="UP000308600"/>
    </source>
</evidence>
<sequence length="518" mass="58725">MTSPVNPSSIWDTQIALPIAFLSVALLFVIQKYQQAPAKRPYPPGPKPKPLLGNAFDLPLDKGWETYLRWSKEYNSDIVSATALGQPIIALNSRECAIELLEKRGRIYSSRHVIPMIELFGWHEFNIVTQPYGPLWRRHRRVFQQSFRQEASINYQPAQIQKVRDALSSILHTPNEFLGHLQTLSGAIIMSVVYDYDVSPTNDHFLDVVNRALEIATSAVLPGTHLVNTIPILRHLPAWFPGANFHRVAVYCRRLTHEIQKAPYEMVRKKMAEGNTRSVLSKLLRQNDARGGSKEDERVISDAMTIAYAAGNETTISTFEWFVLAMALNPDIQRKGQREILQLIGNSRLPTFEDRPALPYIEAIYREMLRWKPVLPLGVPHKSTEDDHYNGYFVPKGSIVLSNIWAMTRNEVDYPEPEKFKPGRFIDEHGNLTDDDRVLAYGFGKRICPGKYFASSSVWLFIACFLTTFDVTKAKDDEGNEVDIPVDGTGGFVSHPLPFKCSITPRSEAAKRLIESTD</sequence>
<proteinExistence type="predicted"/>
<evidence type="ECO:0000313" key="1">
    <source>
        <dbReference type="EMBL" id="TFK65823.1"/>
    </source>
</evidence>
<protein>
    <submittedName>
        <fullName evidence="1">Cytochrome P450</fullName>
    </submittedName>
</protein>